<dbReference type="GO" id="GO:0003676">
    <property type="term" value="F:nucleic acid binding"/>
    <property type="evidence" value="ECO:0007669"/>
    <property type="project" value="InterPro"/>
</dbReference>
<organism evidence="1 2">
    <name type="scientific">Trichonephila clavipes</name>
    <name type="common">Golden silk orbweaver</name>
    <name type="synonym">Nephila clavipes</name>
    <dbReference type="NCBI Taxonomy" id="2585209"/>
    <lineage>
        <taxon>Eukaryota</taxon>
        <taxon>Metazoa</taxon>
        <taxon>Ecdysozoa</taxon>
        <taxon>Arthropoda</taxon>
        <taxon>Chelicerata</taxon>
        <taxon>Arachnida</taxon>
        <taxon>Araneae</taxon>
        <taxon>Araneomorphae</taxon>
        <taxon>Entelegynae</taxon>
        <taxon>Araneoidea</taxon>
        <taxon>Nephilidae</taxon>
        <taxon>Trichonephila</taxon>
    </lineage>
</organism>
<gene>
    <name evidence="1" type="ORF">TNCV_1295671</name>
</gene>
<comment type="caution">
    <text evidence="1">The sequence shown here is derived from an EMBL/GenBank/DDBJ whole genome shotgun (WGS) entry which is preliminary data.</text>
</comment>
<sequence>MMEAGWSSRRVAHQLGRSDCVVRRCWDQWVREMSFTRIPGSGRPQQISRREDRHIWCRGRRNWTAVKWNQVVFSDESRFNLRSEDNRVRVWRPRGERLNPAFALQRHTTLTAGVMVGGAIAYSTRSPLVLIRCTMTAQRYVHDILLPHVLPLMQRLPGAILQQDNALPHMARVSQDCLCTVTTLPCLVRSSDLSPIDNIFNYLGRLVRLSTSLNELEARLQQIWNEMSQNIIQNLYGSMPDRIASCIHARRGSTGY</sequence>
<dbReference type="EMBL" id="BMAU01021325">
    <property type="protein sequence ID" value="GFY13906.1"/>
    <property type="molecule type" value="Genomic_DNA"/>
</dbReference>
<evidence type="ECO:0000313" key="1">
    <source>
        <dbReference type="EMBL" id="GFY13906.1"/>
    </source>
</evidence>
<dbReference type="InterPro" id="IPR036397">
    <property type="entry name" value="RNaseH_sf"/>
</dbReference>
<dbReference type="Gene3D" id="3.30.420.10">
    <property type="entry name" value="Ribonuclease H-like superfamily/Ribonuclease H"/>
    <property type="match status" value="1"/>
</dbReference>
<dbReference type="Proteomes" id="UP000887159">
    <property type="component" value="Unassembled WGS sequence"/>
</dbReference>
<keyword evidence="2" id="KW-1185">Reference proteome</keyword>
<accession>A0A8X6SKK0</accession>
<proteinExistence type="predicted"/>
<evidence type="ECO:0000313" key="2">
    <source>
        <dbReference type="Proteomes" id="UP000887159"/>
    </source>
</evidence>
<dbReference type="AlphaFoldDB" id="A0A8X6SKK0"/>
<protein>
    <submittedName>
        <fullName evidence="1">Transposable element Tcb2 transposase</fullName>
    </submittedName>
</protein>
<reference evidence="1" key="1">
    <citation type="submission" date="2020-08" db="EMBL/GenBank/DDBJ databases">
        <title>Multicomponent nature underlies the extraordinary mechanical properties of spider dragline silk.</title>
        <authorList>
            <person name="Kono N."/>
            <person name="Nakamura H."/>
            <person name="Mori M."/>
            <person name="Yoshida Y."/>
            <person name="Ohtoshi R."/>
            <person name="Malay A.D."/>
            <person name="Moran D.A.P."/>
            <person name="Tomita M."/>
            <person name="Numata K."/>
            <person name="Arakawa K."/>
        </authorList>
    </citation>
    <scope>NUCLEOTIDE SEQUENCE</scope>
</reference>
<name>A0A8X6SKK0_TRICX</name>